<evidence type="ECO:0000313" key="3">
    <source>
        <dbReference type="Proteomes" id="UP000029964"/>
    </source>
</evidence>
<dbReference type="AlphaFoldDB" id="A0A086T4T8"/>
<sequence>MTGTSRRMSDSTVSTGIGVMVMGSSAGWERNSPVRRTHGKGGASEEDRVCRGTDCYDAVDEENLADHKNPRGVLAPYW</sequence>
<evidence type="ECO:0000256" key="1">
    <source>
        <dbReference type="SAM" id="MobiDB-lite"/>
    </source>
</evidence>
<evidence type="ECO:0000313" key="2">
    <source>
        <dbReference type="EMBL" id="KFH44370.1"/>
    </source>
</evidence>
<comment type="caution">
    <text evidence="2">The sequence shown here is derived from an EMBL/GenBank/DDBJ whole genome shotgun (WGS) entry which is preliminary data.</text>
</comment>
<keyword evidence="3" id="KW-1185">Reference proteome</keyword>
<dbReference type="Proteomes" id="UP000029964">
    <property type="component" value="Unassembled WGS sequence"/>
</dbReference>
<dbReference type="HOGENOM" id="CLU_2621455_0_0_1"/>
<gene>
    <name evidence="2" type="ORF">ACRE_048370</name>
</gene>
<proteinExistence type="predicted"/>
<organism evidence="2 3">
    <name type="scientific">Hapsidospora chrysogenum (strain ATCC 11550 / CBS 779.69 / DSM 880 / IAM 14645 / JCM 23072 / IMI 49137)</name>
    <name type="common">Acremonium chrysogenum</name>
    <dbReference type="NCBI Taxonomy" id="857340"/>
    <lineage>
        <taxon>Eukaryota</taxon>
        <taxon>Fungi</taxon>
        <taxon>Dikarya</taxon>
        <taxon>Ascomycota</taxon>
        <taxon>Pezizomycotina</taxon>
        <taxon>Sordariomycetes</taxon>
        <taxon>Hypocreomycetidae</taxon>
        <taxon>Hypocreales</taxon>
        <taxon>Bionectriaceae</taxon>
        <taxon>Hapsidospora</taxon>
    </lineage>
</organism>
<accession>A0A086T4T8</accession>
<dbReference type="EMBL" id="JPKY01000049">
    <property type="protein sequence ID" value="KFH44370.1"/>
    <property type="molecule type" value="Genomic_DNA"/>
</dbReference>
<feature type="region of interest" description="Disordered" evidence="1">
    <location>
        <begin position="24"/>
        <end position="48"/>
    </location>
</feature>
<reference evidence="3" key="1">
    <citation type="journal article" date="2014" name="Genome Announc.">
        <title>Genome sequence and annotation of Acremonium chrysogenum, producer of the beta-lactam antibiotic cephalosporin C.</title>
        <authorList>
            <person name="Terfehr D."/>
            <person name="Dahlmann T.A."/>
            <person name="Specht T."/>
            <person name="Zadra I."/>
            <person name="Kuernsteiner H."/>
            <person name="Kueck U."/>
        </authorList>
    </citation>
    <scope>NUCLEOTIDE SEQUENCE [LARGE SCALE GENOMIC DNA]</scope>
    <source>
        <strain evidence="3">ATCC 11550 / CBS 779.69 / DSM 880 / IAM 14645 / JCM 23072 / IMI 49137</strain>
    </source>
</reference>
<protein>
    <submittedName>
        <fullName evidence="2">Uncharacterized protein</fullName>
    </submittedName>
</protein>
<name>A0A086T4T8_HAPC1</name>